<dbReference type="KEGG" id="sfj:SAMEA4384070_2881"/>
<reference evidence="1 2" key="1">
    <citation type="submission" date="2017-06" db="EMBL/GenBank/DDBJ databases">
        <authorList>
            <consortium name="Pathogen Informatics"/>
        </authorList>
    </citation>
    <scope>NUCLEOTIDE SEQUENCE [LARGE SCALE GENOMIC DNA]</scope>
    <source>
        <strain evidence="1 2">NCTC12148</strain>
    </source>
</reference>
<sequence length="74" mass="7967">MPVSAHSDEHYQTLLHDVSLALGGAVLQLINNNKKVSGGNILAQLVVEIEREQNPRRSATLRSAIELVGLAPRG</sequence>
<dbReference type="Proteomes" id="UP000215134">
    <property type="component" value="Chromosome 1"/>
</dbReference>
<proteinExistence type="predicted"/>
<organism evidence="1 2">
    <name type="scientific">Serratia ficaria</name>
    <dbReference type="NCBI Taxonomy" id="61651"/>
    <lineage>
        <taxon>Bacteria</taxon>
        <taxon>Pseudomonadati</taxon>
        <taxon>Pseudomonadota</taxon>
        <taxon>Gammaproteobacteria</taxon>
        <taxon>Enterobacterales</taxon>
        <taxon>Yersiniaceae</taxon>
        <taxon>Serratia</taxon>
    </lineage>
</organism>
<evidence type="ECO:0000313" key="2">
    <source>
        <dbReference type="Proteomes" id="UP000215134"/>
    </source>
</evidence>
<dbReference type="RefSeq" id="WP_095097917.1">
    <property type="nucleotide sequence ID" value="NZ_CABITV010000001.1"/>
</dbReference>
<dbReference type="GO" id="GO:0071468">
    <property type="term" value="P:cellular response to acidic pH"/>
    <property type="evidence" value="ECO:0007669"/>
    <property type="project" value="InterPro"/>
</dbReference>
<dbReference type="Gene3D" id="1.20.5.5260">
    <property type="match status" value="1"/>
</dbReference>
<dbReference type="AlphaFoldDB" id="A0A240C4U4"/>
<evidence type="ECO:0000313" key="1">
    <source>
        <dbReference type="EMBL" id="SNW02622.1"/>
    </source>
</evidence>
<evidence type="ECO:0008006" key="3">
    <source>
        <dbReference type="Google" id="ProtNLM"/>
    </source>
</evidence>
<name>A0A240C4U4_SERFI</name>
<dbReference type="Pfam" id="PF10798">
    <property type="entry name" value="YmgB"/>
    <property type="match status" value="1"/>
</dbReference>
<dbReference type="OrthoDB" id="6490680at2"/>
<dbReference type="InterPro" id="IPR024753">
    <property type="entry name" value="AriR"/>
</dbReference>
<dbReference type="EMBL" id="LT906479">
    <property type="protein sequence ID" value="SNW02622.1"/>
    <property type="molecule type" value="Genomic_DNA"/>
</dbReference>
<accession>A0A240C4U4</accession>
<dbReference type="GeneID" id="75028030"/>
<keyword evidence="2" id="KW-1185">Reference proteome</keyword>
<protein>
    <recommendedName>
        <fullName evidence="3">Fumarase D</fullName>
    </recommendedName>
</protein>
<gene>
    <name evidence="1" type="ORF">SAMEA4384070_02881</name>
</gene>